<dbReference type="Proteomes" id="UP001222027">
    <property type="component" value="Unassembled WGS sequence"/>
</dbReference>
<organism evidence="1 2">
    <name type="scientific">Ensete ventricosum</name>
    <name type="common">Abyssinian banana</name>
    <name type="synonym">Musa ensete</name>
    <dbReference type="NCBI Taxonomy" id="4639"/>
    <lineage>
        <taxon>Eukaryota</taxon>
        <taxon>Viridiplantae</taxon>
        <taxon>Streptophyta</taxon>
        <taxon>Embryophyta</taxon>
        <taxon>Tracheophyta</taxon>
        <taxon>Spermatophyta</taxon>
        <taxon>Magnoliopsida</taxon>
        <taxon>Liliopsida</taxon>
        <taxon>Zingiberales</taxon>
        <taxon>Musaceae</taxon>
        <taxon>Ensete</taxon>
    </lineage>
</organism>
<keyword evidence="2" id="KW-1185">Reference proteome</keyword>
<accession>A0AAV8RQS3</accession>
<sequence>MHRIISCSLRIPTKSDLSAVHNECDTPENFPTIAACKAASLNKDSRLKPEAEPEASLTNTCLEPKPIGEPALVRIKAEKDPEKLFHLFKSNAHNRLVVENSFAFEDTLHWDSNKSNIKGTITLRWLATACMDQIQIVAPQLIPNISHGGCCFT</sequence>
<proteinExistence type="predicted"/>
<gene>
    <name evidence="1" type="ORF">OPV22_005289</name>
</gene>
<reference evidence="1 2" key="1">
    <citation type="submission" date="2022-12" db="EMBL/GenBank/DDBJ databases">
        <title>Chromosome-scale assembly of the Ensete ventricosum genome.</title>
        <authorList>
            <person name="Dussert Y."/>
            <person name="Stocks J."/>
            <person name="Wendawek A."/>
            <person name="Woldeyes F."/>
            <person name="Nichols R.A."/>
            <person name="Borrell J.S."/>
        </authorList>
    </citation>
    <scope>NUCLEOTIDE SEQUENCE [LARGE SCALE GENOMIC DNA]</scope>
    <source>
        <strain evidence="2">cv. Maze</strain>
        <tissue evidence="1">Seeds</tissue>
    </source>
</reference>
<evidence type="ECO:0000313" key="1">
    <source>
        <dbReference type="EMBL" id="KAJ8504403.1"/>
    </source>
</evidence>
<dbReference type="EMBL" id="JAQQAF010000002">
    <property type="protein sequence ID" value="KAJ8504403.1"/>
    <property type="molecule type" value="Genomic_DNA"/>
</dbReference>
<comment type="caution">
    <text evidence="1">The sequence shown here is derived from an EMBL/GenBank/DDBJ whole genome shotgun (WGS) entry which is preliminary data.</text>
</comment>
<evidence type="ECO:0000313" key="2">
    <source>
        <dbReference type="Proteomes" id="UP001222027"/>
    </source>
</evidence>
<protein>
    <submittedName>
        <fullName evidence="1">Uncharacterized protein</fullName>
    </submittedName>
</protein>
<dbReference type="AlphaFoldDB" id="A0AAV8RQS3"/>
<name>A0AAV8RQS3_ENSVE</name>